<protein>
    <submittedName>
        <fullName evidence="3">Uncharacterized protein</fullName>
    </submittedName>
</protein>
<evidence type="ECO:0000256" key="1">
    <source>
        <dbReference type="SAM" id="Phobius"/>
    </source>
</evidence>
<dbReference type="PhylomeDB" id="A0A022QEI7"/>
<gene>
    <name evidence="3" type="ORF">MIMGU_mgv1a017550mg</name>
</gene>
<keyword evidence="4" id="KW-1185">Reference proteome</keyword>
<organism evidence="3 4">
    <name type="scientific">Erythranthe guttata</name>
    <name type="common">Yellow monkey flower</name>
    <name type="synonym">Mimulus guttatus</name>
    <dbReference type="NCBI Taxonomy" id="4155"/>
    <lineage>
        <taxon>Eukaryota</taxon>
        <taxon>Viridiplantae</taxon>
        <taxon>Streptophyta</taxon>
        <taxon>Embryophyta</taxon>
        <taxon>Tracheophyta</taxon>
        <taxon>Spermatophyta</taxon>
        <taxon>Magnoliopsida</taxon>
        <taxon>eudicotyledons</taxon>
        <taxon>Gunneridae</taxon>
        <taxon>Pentapetalae</taxon>
        <taxon>asterids</taxon>
        <taxon>lamiids</taxon>
        <taxon>Lamiales</taxon>
        <taxon>Phrymaceae</taxon>
        <taxon>Erythranthe</taxon>
    </lineage>
</organism>
<accession>A0A022QEI7</accession>
<keyword evidence="1" id="KW-1133">Transmembrane helix</keyword>
<sequence length="67" mass="6415">MASSMALVVLMFVAVIMAGTTLSAAQGGSGLTPAPAPDAGAGFSLPVSAALVASSLLLSLLALVNKN</sequence>
<name>A0A022QEI7_ERYGU</name>
<dbReference type="Proteomes" id="UP000030748">
    <property type="component" value="Unassembled WGS sequence"/>
</dbReference>
<dbReference type="PANTHER" id="PTHR33659:SF11">
    <property type="entry name" value="TRANSMEMBRANE PROTEIN"/>
    <property type="match status" value="1"/>
</dbReference>
<keyword evidence="1" id="KW-0472">Membrane</keyword>
<proteinExistence type="predicted"/>
<dbReference type="EMBL" id="KI631506">
    <property type="protein sequence ID" value="EYU27072.1"/>
    <property type="molecule type" value="Genomic_DNA"/>
</dbReference>
<feature type="transmembrane region" description="Helical" evidence="1">
    <location>
        <begin position="40"/>
        <end position="64"/>
    </location>
</feature>
<dbReference type="AlphaFoldDB" id="A0A022QEI7"/>
<dbReference type="PANTHER" id="PTHR33659">
    <property type="entry name" value="PROTEIN, PUTATIVE-RELATED-RELATED"/>
    <property type="match status" value="1"/>
</dbReference>
<evidence type="ECO:0000313" key="4">
    <source>
        <dbReference type="Proteomes" id="UP000030748"/>
    </source>
</evidence>
<evidence type="ECO:0000256" key="2">
    <source>
        <dbReference type="SAM" id="SignalP"/>
    </source>
</evidence>
<keyword evidence="1" id="KW-0812">Transmembrane</keyword>
<feature type="signal peptide" evidence="2">
    <location>
        <begin position="1"/>
        <end position="18"/>
    </location>
</feature>
<keyword evidence="2" id="KW-0732">Signal</keyword>
<evidence type="ECO:0000313" key="3">
    <source>
        <dbReference type="EMBL" id="EYU27072.1"/>
    </source>
</evidence>
<feature type="chain" id="PRO_5001503990" evidence="2">
    <location>
        <begin position="19"/>
        <end position="67"/>
    </location>
</feature>
<reference evidence="3 4" key="1">
    <citation type="journal article" date="2013" name="Proc. Natl. Acad. Sci. U.S.A.">
        <title>Fine-scale variation in meiotic recombination in Mimulus inferred from population shotgun sequencing.</title>
        <authorList>
            <person name="Hellsten U."/>
            <person name="Wright K.M."/>
            <person name="Jenkins J."/>
            <person name="Shu S."/>
            <person name="Yuan Y."/>
            <person name="Wessler S.R."/>
            <person name="Schmutz J."/>
            <person name="Willis J.H."/>
            <person name="Rokhsar D.S."/>
        </authorList>
    </citation>
    <scope>NUCLEOTIDE SEQUENCE [LARGE SCALE GENOMIC DNA]</scope>
    <source>
        <strain evidence="4">cv. DUN x IM62</strain>
    </source>
</reference>